<gene>
    <name evidence="5" type="ORF">AU378_14005</name>
</gene>
<dbReference type="InterPro" id="IPR001845">
    <property type="entry name" value="HTH_ArsR_DNA-bd_dom"/>
</dbReference>
<evidence type="ECO:0000256" key="1">
    <source>
        <dbReference type="ARBA" id="ARBA00023015"/>
    </source>
</evidence>
<dbReference type="EMBL" id="LPUR01000011">
    <property type="protein sequence ID" value="KXH83503.1"/>
    <property type="molecule type" value="Genomic_DNA"/>
</dbReference>
<dbReference type="InterPro" id="IPR011991">
    <property type="entry name" value="ArsR-like_HTH"/>
</dbReference>
<evidence type="ECO:0000256" key="3">
    <source>
        <dbReference type="ARBA" id="ARBA00023163"/>
    </source>
</evidence>
<keyword evidence="2" id="KW-0238">DNA-binding</keyword>
<dbReference type="GO" id="GO:0003700">
    <property type="term" value="F:DNA-binding transcription factor activity"/>
    <property type="evidence" value="ECO:0007669"/>
    <property type="project" value="InterPro"/>
</dbReference>
<feature type="domain" description="HTH arsR-type" evidence="4">
    <location>
        <begin position="1"/>
        <end position="101"/>
    </location>
</feature>
<dbReference type="OrthoDB" id="9790747at2"/>
<dbReference type="PANTHER" id="PTHR33154">
    <property type="entry name" value="TRANSCRIPTIONAL REGULATOR, ARSR FAMILY"/>
    <property type="match status" value="1"/>
</dbReference>
<organism evidence="5 6">
    <name type="scientific">Chryseobacterium kwangjuense</name>
    <dbReference type="NCBI Taxonomy" id="267125"/>
    <lineage>
        <taxon>Bacteria</taxon>
        <taxon>Pseudomonadati</taxon>
        <taxon>Bacteroidota</taxon>
        <taxon>Flavobacteriia</taxon>
        <taxon>Flavobacteriales</taxon>
        <taxon>Weeksellaceae</taxon>
        <taxon>Chryseobacterium group</taxon>
        <taxon>Chryseobacterium</taxon>
    </lineage>
</organism>
<evidence type="ECO:0000313" key="5">
    <source>
        <dbReference type="EMBL" id="KXH83503.1"/>
    </source>
</evidence>
<dbReference type="CDD" id="cd00090">
    <property type="entry name" value="HTH_ARSR"/>
    <property type="match status" value="1"/>
</dbReference>
<evidence type="ECO:0000259" key="4">
    <source>
        <dbReference type="PROSITE" id="PS50987"/>
    </source>
</evidence>
<dbReference type="Pfam" id="PF01022">
    <property type="entry name" value="HTH_5"/>
    <property type="match status" value="1"/>
</dbReference>
<dbReference type="Gene3D" id="1.10.10.10">
    <property type="entry name" value="Winged helix-like DNA-binding domain superfamily/Winged helix DNA-binding domain"/>
    <property type="match status" value="1"/>
</dbReference>
<keyword evidence="3" id="KW-0804">Transcription</keyword>
<keyword evidence="1" id="KW-0805">Transcription regulation</keyword>
<dbReference type="RefSeq" id="WP_062651958.1">
    <property type="nucleotide sequence ID" value="NZ_LPUR01000011.1"/>
</dbReference>
<proteinExistence type="predicted"/>
<dbReference type="SMART" id="SM00418">
    <property type="entry name" value="HTH_ARSR"/>
    <property type="match status" value="1"/>
</dbReference>
<dbReference type="GO" id="GO:0003677">
    <property type="term" value="F:DNA binding"/>
    <property type="evidence" value="ECO:0007669"/>
    <property type="project" value="UniProtKB-KW"/>
</dbReference>
<dbReference type="SUPFAM" id="SSF46785">
    <property type="entry name" value="Winged helix' DNA-binding domain"/>
    <property type="match status" value="1"/>
</dbReference>
<protein>
    <submittedName>
        <fullName evidence="5">ArsR family transcriptional regulator</fullName>
    </submittedName>
</protein>
<dbReference type="PANTHER" id="PTHR33154:SF33">
    <property type="entry name" value="TRANSCRIPTIONAL REPRESSOR SDPR"/>
    <property type="match status" value="1"/>
</dbReference>
<dbReference type="PROSITE" id="PS50987">
    <property type="entry name" value="HTH_ARSR_2"/>
    <property type="match status" value="1"/>
</dbReference>
<evidence type="ECO:0000313" key="6">
    <source>
        <dbReference type="Proteomes" id="UP000070513"/>
    </source>
</evidence>
<reference evidence="5 6" key="2">
    <citation type="journal article" date="2016" name="Genome Announc.">
        <title>Draft Genome Sequence of a Biocontrol Rhizobacterium, Chryseobacterium kwangjuense Strain KJ1R5, Isolated from Pepper (Capsicum annuum).</title>
        <authorList>
            <person name="Jeong J.J."/>
            <person name="Park H."/>
            <person name="Park B.H."/>
            <person name="Mannaa M."/>
            <person name="Sang M.K."/>
            <person name="Choi I.G."/>
            <person name="Kim K.D."/>
        </authorList>
    </citation>
    <scope>NUCLEOTIDE SEQUENCE [LARGE SCALE GENOMIC DNA]</scope>
    <source>
        <strain evidence="5 6">KJ1R5</strain>
    </source>
</reference>
<reference evidence="6" key="1">
    <citation type="submission" date="2015-12" db="EMBL/GenBank/DDBJ databases">
        <title>Genome sequence of a biocontrol rhizobacterium Chryseobacterium kwangjuense strain KJ1R5 isolated from pepper (Capsicum annuum L.).</title>
        <authorList>
            <person name="Jeong J.-J."/>
            <person name="Park H."/>
            <person name="Mannaa M."/>
            <person name="Sang M.K."/>
            <person name="Choi I.-G."/>
            <person name="Kim K.D."/>
        </authorList>
    </citation>
    <scope>NUCLEOTIDE SEQUENCE [LARGE SCALE GENOMIC DNA]</scope>
    <source>
        <strain evidence="6">KJ1R5</strain>
    </source>
</reference>
<comment type="caution">
    <text evidence="5">The sequence shown here is derived from an EMBL/GenBank/DDBJ whole genome shotgun (WGS) entry which is preliminary data.</text>
</comment>
<sequence>MELIMVFKALSNQTRINILIWLKEPRLHFPAEELEDYDPNLGVCVSDITKKAGLSPSTTSDYLSSLQKCGLIEATRAGQWTYYKRNEGAIDTLNQLIQKAF</sequence>
<name>A0A135WF12_9FLAO</name>
<dbReference type="InterPro" id="IPR036390">
    <property type="entry name" value="WH_DNA-bd_sf"/>
</dbReference>
<dbReference type="InterPro" id="IPR036388">
    <property type="entry name" value="WH-like_DNA-bd_sf"/>
</dbReference>
<accession>A0A135WF12</accession>
<dbReference type="Proteomes" id="UP000070513">
    <property type="component" value="Unassembled WGS sequence"/>
</dbReference>
<evidence type="ECO:0000256" key="2">
    <source>
        <dbReference type="ARBA" id="ARBA00023125"/>
    </source>
</evidence>
<dbReference type="AlphaFoldDB" id="A0A135WF12"/>
<dbReference type="InterPro" id="IPR051081">
    <property type="entry name" value="HTH_MetalResp_TranReg"/>
</dbReference>